<dbReference type="AlphaFoldDB" id="A0A445B2U7"/>
<accession>A0A445B2U7</accession>
<keyword evidence="2" id="KW-1185">Reference proteome</keyword>
<proteinExistence type="predicted"/>
<protein>
    <submittedName>
        <fullName evidence="1">Uncharacterized protein</fullName>
    </submittedName>
</protein>
<evidence type="ECO:0000313" key="2">
    <source>
        <dbReference type="Proteomes" id="UP000289738"/>
    </source>
</evidence>
<comment type="caution">
    <text evidence="1">The sequence shown here is derived from an EMBL/GenBank/DDBJ whole genome shotgun (WGS) entry which is preliminary data.</text>
</comment>
<dbReference type="EMBL" id="SDMP01000010">
    <property type="protein sequence ID" value="RYR33004.1"/>
    <property type="molecule type" value="Genomic_DNA"/>
</dbReference>
<sequence length="102" mass="12107">MILMHVGGVEFRVCHRFRSREEMLHGMKNYNIRRSAKYRVIESDWLKYHVHCRKFTEGRCVNLVDYTHVWPPPCHRITNNDLISRIILPFIQSSPSVAISVL</sequence>
<dbReference type="Proteomes" id="UP000289738">
    <property type="component" value="Chromosome A10"/>
</dbReference>
<name>A0A445B2U7_ARAHY</name>
<reference evidence="1 2" key="1">
    <citation type="submission" date="2019-01" db="EMBL/GenBank/DDBJ databases">
        <title>Sequencing of cultivated peanut Arachis hypogaea provides insights into genome evolution and oil improvement.</title>
        <authorList>
            <person name="Chen X."/>
        </authorList>
    </citation>
    <scope>NUCLEOTIDE SEQUENCE [LARGE SCALE GENOMIC DNA]</scope>
    <source>
        <strain evidence="2">cv. Fuhuasheng</strain>
        <tissue evidence="1">Leaves</tissue>
    </source>
</reference>
<evidence type="ECO:0000313" key="1">
    <source>
        <dbReference type="EMBL" id="RYR33004.1"/>
    </source>
</evidence>
<organism evidence="1 2">
    <name type="scientific">Arachis hypogaea</name>
    <name type="common">Peanut</name>
    <dbReference type="NCBI Taxonomy" id="3818"/>
    <lineage>
        <taxon>Eukaryota</taxon>
        <taxon>Viridiplantae</taxon>
        <taxon>Streptophyta</taxon>
        <taxon>Embryophyta</taxon>
        <taxon>Tracheophyta</taxon>
        <taxon>Spermatophyta</taxon>
        <taxon>Magnoliopsida</taxon>
        <taxon>eudicotyledons</taxon>
        <taxon>Gunneridae</taxon>
        <taxon>Pentapetalae</taxon>
        <taxon>rosids</taxon>
        <taxon>fabids</taxon>
        <taxon>Fabales</taxon>
        <taxon>Fabaceae</taxon>
        <taxon>Papilionoideae</taxon>
        <taxon>50 kb inversion clade</taxon>
        <taxon>dalbergioids sensu lato</taxon>
        <taxon>Dalbergieae</taxon>
        <taxon>Pterocarpus clade</taxon>
        <taxon>Arachis</taxon>
    </lineage>
</organism>
<gene>
    <name evidence="1" type="ORF">Ahy_A10g047536</name>
</gene>